<proteinExistence type="predicted"/>
<keyword evidence="2" id="KW-1185">Reference proteome</keyword>
<name>W6UBG2_ECHGR</name>
<dbReference type="RefSeq" id="XP_024349097.1">
    <property type="nucleotide sequence ID" value="XM_024496512.1"/>
</dbReference>
<dbReference type="KEGG" id="egl:EGR_07263"/>
<organism evidence="1 2">
    <name type="scientific">Echinococcus granulosus</name>
    <name type="common">Hydatid tapeworm</name>
    <dbReference type="NCBI Taxonomy" id="6210"/>
    <lineage>
        <taxon>Eukaryota</taxon>
        <taxon>Metazoa</taxon>
        <taxon>Spiralia</taxon>
        <taxon>Lophotrochozoa</taxon>
        <taxon>Platyhelminthes</taxon>
        <taxon>Cestoda</taxon>
        <taxon>Eucestoda</taxon>
        <taxon>Cyclophyllidea</taxon>
        <taxon>Taeniidae</taxon>
        <taxon>Echinococcus</taxon>
        <taxon>Echinococcus granulosus group</taxon>
    </lineage>
</organism>
<dbReference type="Proteomes" id="UP000019149">
    <property type="component" value="Unassembled WGS sequence"/>
</dbReference>
<gene>
    <name evidence="1" type="ORF">EGR_07263</name>
</gene>
<dbReference type="EMBL" id="APAU02000073">
    <property type="protein sequence ID" value="EUB57901.1"/>
    <property type="molecule type" value="Genomic_DNA"/>
</dbReference>
<dbReference type="CTD" id="36342978"/>
<reference evidence="1 2" key="1">
    <citation type="journal article" date="2013" name="Nat. Genet.">
        <title>The genome of the hydatid tapeworm Echinococcus granulosus.</title>
        <authorList>
            <person name="Zheng H."/>
            <person name="Zhang W."/>
            <person name="Zhang L."/>
            <person name="Zhang Z."/>
            <person name="Li J."/>
            <person name="Lu G."/>
            <person name="Zhu Y."/>
            <person name="Wang Y."/>
            <person name="Huang Y."/>
            <person name="Liu J."/>
            <person name="Kang H."/>
            <person name="Chen J."/>
            <person name="Wang L."/>
            <person name="Chen A."/>
            <person name="Yu S."/>
            <person name="Gao Z."/>
            <person name="Jin L."/>
            <person name="Gu W."/>
            <person name="Wang Z."/>
            <person name="Zhao L."/>
            <person name="Shi B."/>
            <person name="Wen H."/>
            <person name="Lin R."/>
            <person name="Jones M.K."/>
            <person name="Brejova B."/>
            <person name="Vinar T."/>
            <person name="Zhao G."/>
            <person name="McManus D.P."/>
            <person name="Chen Z."/>
            <person name="Zhou Y."/>
            <person name="Wang S."/>
        </authorList>
    </citation>
    <scope>NUCLEOTIDE SEQUENCE [LARGE SCALE GENOMIC DNA]</scope>
</reference>
<dbReference type="GeneID" id="36342978"/>
<protein>
    <submittedName>
        <fullName evidence="1">Uncharacterized protein</fullName>
    </submittedName>
</protein>
<sequence length="229" mass="25153">MTVALTWPRWPASGVVPTTATVPARELAGRLRSDWFTVGRVGSESLESLTCSDSLLAGNDVQMGELLADLGVLSHWPGDPTQVCGRGFCEIGAFNSRAVERMGYCVLLITIFRQIGDFEMSLAVQLWQQSLGYRRKVSLGSRLRSDVVLQLGETIGSCLSISPKCPGELQSSGSSCPFVGVTEMPYVPTSSDTVSLQHWCHSETHYGLFDSGLMRRDVRQRPKLCIFFQ</sequence>
<evidence type="ECO:0000313" key="1">
    <source>
        <dbReference type="EMBL" id="EUB57901.1"/>
    </source>
</evidence>
<comment type="caution">
    <text evidence="1">The sequence shown here is derived from an EMBL/GenBank/DDBJ whole genome shotgun (WGS) entry which is preliminary data.</text>
</comment>
<evidence type="ECO:0000313" key="2">
    <source>
        <dbReference type="Proteomes" id="UP000019149"/>
    </source>
</evidence>
<dbReference type="AlphaFoldDB" id="W6UBG2"/>
<accession>W6UBG2</accession>